<sequence>MRILLAFILGICTMQSSVGQGRLTDDMRETQEQLNASTKQINQFFRRFNGEEDKNGKRYYETDKQYHSTNLRNQYMPVLFDTQTGQIDRKLAEKFISTITDKKSPVFLDFHQDDWLAEVNTTFTYKGKKVPGTLYMRLQQQGQGYEWIIDNVSFDVFSSKFDKDTTESKKFLHPMSHELEFMTLRKAFADNQHNEQFTGKDFETDYLSIFLYEMNMGNLKFVTVKNVSFHFFSVEGYYFSLANFNRSGYNSGWLISSLVALANEDEKQQMKNYLYGKN</sequence>
<protein>
    <submittedName>
        <fullName evidence="1">Uncharacterized protein</fullName>
    </submittedName>
</protein>
<dbReference type="AlphaFoldDB" id="A0A1M6SP57"/>
<gene>
    <name evidence="1" type="ORF">SAMN04488028_10595</name>
</gene>
<keyword evidence="2" id="KW-1185">Reference proteome</keyword>
<name>A0A1M6SP57_REIAG</name>
<accession>A0A1M6SP57</accession>
<dbReference type="Proteomes" id="UP000184474">
    <property type="component" value="Unassembled WGS sequence"/>
</dbReference>
<dbReference type="STRING" id="156994.SAMN04488028_10595"/>
<dbReference type="RefSeq" id="WP_073123161.1">
    <property type="nucleotide sequence ID" value="NZ_FRAA01000005.1"/>
</dbReference>
<evidence type="ECO:0000313" key="1">
    <source>
        <dbReference type="EMBL" id="SHK46522.1"/>
    </source>
</evidence>
<reference evidence="2" key="1">
    <citation type="submission" date="2016-11" db="EMBL/GenBank/DDBJ databases">
        <authorList>
            <person name="Varghese N."/>
            <person name="Submissions S."/>
        </authorList>
    </citation>
    <scope>NUCLEOTIDE SEQUENCE [LARGE SCALE GENOMIC DNA]</scope>
    <source>
        <strain evidence="2">DSM 26134</strain>
    </source>
</reference>
<proteinExistence type="predicted"/>
<dbReference type="EMBL" id="FRAA01000005">
    <property type="protein sequence ID" value="SHK46522.1"/>
    <property type="molecule type" value="Genomic_DNA"/>
</dbReference>
<organism evidence="1 2">
    <name type="scientific">Reichenbachiella agariperforans</name>
    <dbReference type="NCBI Taxonomy" id="156994"/>
    <lineage>
        <taxon>Bacteria</taxon>
        <taxon>Pseudomonadati</taxon>
        <taxon>Bacteroidota</taxon>
        <taxon>Cytophagia</taxon>
        <taxon>Cytophagales</taxon>
        <taxon>Reichenbachiellaceae</taxon>
        <taxon>Reichenbachiella</taxon>
    </lineage>
</organism>
<evidence type="ECO:0000313" key="2">
    <source>
        <dbReference type="Proteomes" id="UP000184474"/>
    </source>
</evidence>